<keyword evidence="8" id="KW-1185">Reference proteome</keyword>
<dbReference type="InterPro" id="IPR036196">
    <property type="entry name" value="Ptyr_pPase_sf"/>
</dbReference>
<evidence type="ECO:0000256" key="4">
    <source>
        <dbReference type="ARBA" id="ARBA00022912"/>
    </source>
</evidence>
<dbReference type="PANTHER" id="PTHR11717:SF7">
    <property type="entry name" value="LOW MOLECULAR WEIGHT PHOSPHOTYROSINE PROTEIN PHOSPHATASE"/>
    <property type="match status" value="1"/>
</dbReference>
<evidence type="ECO:0000256" key="3">
    <source>
        <dbReference type="ARBA" id="ARBA00022801"/>
    </source>
</evidence>
<evidence type="ECO:0000313" key="8">
    <source>
        <dbReference type="Proteomes" id="UP000269591"/>
    </source>
</evidence>
<dbReference type="CDD" id="cd16343">
    <property type="entry name" value="LMWPTP"/>
    <property type="match status" value="1"/>
</dbReference>
<dbReference type="RefSeq" id="WP_123208634.1">
    <property type="nucleotide sequence ID" value="NZ_JBHTHO010000005.1"/>
</dbReference>
<dbReference type="SUPFAM" id="SSF52788">
    <property type="entry name" value="Phosphotyrosine protein phosphatases I"/>
    <property type="match status" value="1"/>
</dbReference>
<reference evidence="8" key="1">
    <citation type="submission" date="2018-05" db="EMBL/GenBank/DDBJ databases">
        <title>Genome Sequencing of selected type strains of the family Eggerthellaceae.</title>
        <authorList>
            <person name="Danylec N."/>
            <person name="Stoll D.A."/>
            <person name="Doetsch A."/>
            <person name="Huch M."/>
        </authorList>
    </citation>
    <scope>NUCLEOTIDE SEQUENCE [LARGE SCALE GENOMIC DNA]</scope>
    <source>
        <strain evidence="8">DSM 24851</strain>
    </source>
</reference>
<name>A0A3N0B036_9ACTN</name>
<comment type="similarity">
    <text evidence="1">Belongs to the low molecular weight phosphotyrosine protein phosphatase family.</text>
</comment>
<dbReference type="OrthoDB" id="9784339at2"/>
<organism evidence="7 8">
    <name type="scientific">Slackia equolifaciens</name>
    <dbReference type="NCBI Taxonomy" id="498718"/>
    <lineage>
        <taxon>Bacteria</taxon>
        <taxon>Bacillati</taxon>
        <taxon>Actinomycetota</taxon>
        <taxon>Coriobacteriia</taxon>
        <taxon>Eggerthellales</taxon>
        <taxon>Eggerthellaceae</taxon>
        <taxon>Slackia</taxon>
    </lineage>
</organism>
<dbReference type="PRINTS" id="PR00719">
    <property type="entry name" value="LMWPTPASE"/>
</dbReference>
<dbReference type="Proteomes" id="UP000269591">
    <property type="component" value="Unassembled WGS sequence"/>
</dbReference>
<keyword evidence="4" id="KW-0904">Protein phosphatase</keyword>
<gene>
    <name evidence="7" type="ORF">DMP06_04955</name>
</gene>
<evidence type="ECO:0000313" key="7">
    <source>
        <dbReference type="EMBL" id="RNL40482.1"/>
    </source>
</evidence>
<dbReference type="AlphaFoldDB" id="A0A3N0B036"/>
<proteinExistence type="inferred from homology"/>
<protein>
    <recommendedName>
        <fullName evidence="2">protein-tyrosine-phosphatase</fullName>
        <ecNumber evidence="2">3.1.3.48</ecNumber>
    </recommendedName>
</protein>
<dbReference type="Pfam" id="PF01451">
    <property type="entry name" value="LMWPc"/>
    <property type="match status" value="1"/>
</dbReference>
<dbReference type="InterPro" id="IPR017867">
    <property type="entry name" value="Tyr_phospatase_low_mol_wt"/>
</dbReference>
<dbReference type="PANTHER" id="PTHR11717">
    <property type="entry name" value="LOW MOLECULAR WEIGHT PROTEIN TYROSINE PHOSPHATASE"/>
    <property type="match status" value="1"/>
</dbReference>
<feature type="active site" description="Proton donor" evidence="5">
    <location>
        <position position="128"/>
    </location>
</feature>
<dbReference type="InterPro" id="IPR050438">
    <property type="entry name" value="LMW_PTPase"/>
</dbReference>
<keyword evidence="3" id="KW-0378">Hydrolase</keyword>
<dbReference type="EC" id="3.1.3.48" evidence="2"/>
<dbReference type="GO" id="GO:0004725">
    <property type="term" value="F:protein tyrosine phosphatase activity"/>
    <property type="evidence" value="ECO:0007669"/>
    <property type="project" value="UniProtKB-EC"/>
</dbReference>
<evidence type="ECO:0000256" key="1">
    <source>
        <dbReference type="ARBA" id="ARBA00011063"/>
    </source>
</evidence>
<accession>A0A3N0B036</accession>
<sequence length="158" mass="17474">MHRIMFVCHGNICRSTMAEFVMKDLVEKAGRADEFVIASSATSTEEIGMPVYPGTKKVLRAHGISSDGKRAVQLRADDYDKYDLFVGMDSANIRNMRRMLGGDPANKVRKLLEFPEGVTTDAASDVADPWYTRDFDTTYDDVLRGCTALLEALSPAGE</sequence>
<feature type="active site" description="Nucleophile" evidence="5">
    <location>
        <position position="8"/>
    </location>
</feature>
<evidence type="ECO:0000256" key="5">
    <source>
        <dbReference type="PIRSR" id="PIRSR617867-1"/>
    </source>
</evidence>
<dbReference type="Gene3D" id="3.40.50.2300">
    <property type="match status" value="1"/>
</dbReference>
<dbReference type="InterPro" id="IPR023485">
    <property type="entry name" value="Ptyr_pPase"/>
</dbReference>
<feature type="domain" description="Phosphotyrosine protein phosphatase I" evidence="6">
    <location>
        <begin position="2"/>
        <end position="152"/>
    </location>
</feature>
<evidence type="ECO:0000256" key="2">
    <source>
        <dbReference type="ARBA" id="ARBA00013064"/>
    </source>
</evidence>
<feature type="active site" evidence="5">
    <location>
        <position position="14"/>
    </location>
</feature>
<evidence type="ECO:0000259" key="6">
    <source>
        <dbReference type="SMART" id="SM00226"/>
    </source>
</evidence>
<dbReference type="EMBL" id="QIBX01000006">
    <property type="protein sequence ID" value="RNL40482.1"/>
    <property type="molecule type" value="Genomic_DNA"/>
</dbReference>
<dbReference type="SMART" id="SM00226">
    <property type="entry name" value="LMWPc"/>
    <property type="match status" value="1"/>
</dbReference>
<comment type="caution">
    <text evidence="7">The sequence shown here is derived from an EMBL/GenBank/DDBJ whole genome shotgun (WGS) entry which is preliminary data.</text>
</comment>